<name>A0A482VGK2_ASBVE</name>
<evidence type="ECO:0000256" key="7">
    <source>
        <dbReference type="ARBA" id="ARBA00023098"/>
    </source>
</evidence>
<dbReference type="SUPFAM" id="SSF51735">
    <property type="entry name" value="NAD(P)-binding Rossmann-fold domains"/>
    <property type="match status" value="1"/>
</dbReference>
<dbReference type="Pfam" id="PF03015">
    <property type="entry name" value="Sterile"/>
    <property type="match status" value="1"/>
</dbReference>
<evidence type="ECO:0000259" key="11">
    <source>
        <dbReference type="Pfam" id="PF03015"/>
    </source>
</evidence>
<dbReference type="GO" id="GO:0016020">
    <property type="term" value="C:membrane"/>
    <property type="evidence" value="ECO:0007669"/>
    <property type="project" value="UniProtKB-SubCell"/>
</dbReference>
<evidence type="ECO:0000313" key="14">
    <source>
        <dbReference type="Proteomes" id="UP000292052"/>
    </source>
</evidence>
<dbReference type="InterPro" id="IPR026055">
    <property type="entry name" value="FAR"/>
</dbReference>
<feature type="domain" description="Thioester reductase (TE)" evidence="12">
    <location>
        <begin position="18"/>
        <end position="281"/>
    </location>
</feature>
<dbReference type="EC" id="1.2.1.84" evidence="10"/>
<sequence length="382" mass="43287">MEEKDRIVETFRGRTVFITGGTGFLGKLLIEKLLRCTEVKKIYMLIRGKKGKAAQERLNDIFANAVFDLLRAQNPASLQKCRVIPGDISREGLAVSSEHRLLLQKEIDFVYHLGASTRFDDSVKTAVKFNTRSTKLLLDLAHGCEKLQIFVHVSTAYAFPKEELLHEKSYKAPTDPHRILAAIDSSTDEECETLMEDSPNTYTFSKALAEELVTEQMEVLPAIIVRPSVVCPTWNEPLPGWCNNLQGPMGLFVGAGKGIIRSMYMKGDSHADFIPADLVVTGLLIASWNYLNNSKNLYQIQRRIQKGSELFEYYTTKNWNFSNSKTAEVAEKMNAKEREIYKIAGEGFDLKEYLRTCMICSRRNILKEPDSTLPAARRHMTM</sequence>
<feature type="domain" description="Fatty acyl-CoA reductase C-terminal" evidence="11">
    <location>
        <begin position="291"/>
        <end position="368"/>
    </location>
</feature>
<comment type="similarity">
    <text evidence="2 10">Belongs to the fatty acyl-CoA reductase family.</text>
</comment>
<evidence type="ECO:0000256" key="5">
    <source>
        <dbReference type="ARBA" id="ARBA00022857"/>
    </source>
</evidence>
<dbReference type="InterPro" id="IPR013120">
    <property type="entry name" value="FAR_NAD-bd"/>
</dbReference>
<evidence type="ECO:0000256" key="8">
    <source>
        <dbReference type="ARBA" id="ARBA00023136"/>
    </source>
</evidence>
<comment type="subcellular location">
    <subcellularLocation>
        <location evidence="1">Membrane</location>
        <topology evidence="1">Multi-pass membrane protein</topology>
    </subcellularLocation>
</comment>
<dbReference type="GO" id="GO:0005777">
    <property type="term" value="C:peroxisome"/>
    <property type="evidence" value="ECO:0007669"/>
    <property type="project" value="TreeGrafter"/>
</dbReference>
<evidence type="ECO:0000256" key="6">
    <source>
        <dbReference type="ARBA" id="ARBA00022989"/>
    </source>
</evidence>
<evidence type="ECO:0000256" key="10">
    <source>
        <dbReference type="RuleBase" id="RU363097"/>
    </source>
</evidence>
<dbReference type="AlphaFoldDB" id="A0A482VGK2"/>
<dbReference type="InterPro" id="IPR036291">
    <property type="entry name" value="NAD(P)-bd_dom_sf"/>
</dbReference>
<gene>
    <name evidence="13" type="ORF">BDFB_008737</name>
</gene>
<dbReference type="Pfam" id="PF07993">
    <property type="entry name" value="NAD_binding_4"/>
    <property type="match status" value="1"/>
</dbReference>
<keyword evidence="4" id="KW-0812">Transmembrane</keyword>
<proteinExistence type="inferred from homology"/>
<dbReference type="GO" id="GO:0035336">
    <property type="term" value="P:long-chain fatty-acyl-CoA metabolic process"/>
    <property type="evidence" value="ECO:0007669"/>
    <property type="project" value="TreeGrafter"/>
</dbReference>
<evidence type="ECO:0000256" key="2">
    <source>
        <dbReference type="ARBA" id="ARBA00005928"/>
    </source>
</evidence>
<comment type="catalytic activity">
    <reaction evidence="9 10">
        <text>a long-chain fatty acyl-CoA + 2 NADPH + 2 H(+) = a long-chain primary fatty alcohol + 2 NADP(+) + CoA</text>
        <dbReference type="Rhea" id="RHEA:52716"/>
        <dbReference type="ChEBI" id="CHEBI:15378"/>
        <dbReference type="ChEBI" id="CHEBI:57287"/>
        <dbReference type="ChEBI" id="CHEBI:57783"/>
        <dbReference type="ChEBI" id="CHEBI:58349"/>
        <dbReference type="ChEBI" id="CHEBI:77396"/>
        <dbReference type="ChEBI" id="CHEBI:83139"/>
        <dbReference type="EC" id="1.2.1.84"/>
    </reaction>
</comment>
<comment type="caution">
    <text evidence="13">The sequence shown here is derived from an EMBL/GenBank/DDBJ whole genome shotgun (WGS) entry which is preliminary data.</text>
</comment>
<keyword evidence="8" id="KW-0472">Membrane</keyword>
<dbReference type="GO" id="GO:0080019">
    <property type="term" value="F:alcohol-forming very long-chain fatty acyl-CoA reductase activity"/>
    <property type="evidence" value="ECO:0007669"/>
    <property type="project" value="InterPro"/>
</dbReference>
<reference evidence="13 14" key="1">
    <citation type="submission" date="2017-03" db="EMBL/GenBank/DDBJ databases">
        <title>Genome of the blue death feigning beetle - Asbolus verrucosus.</title>
        <authorList>
            <person name="Rider S.D."/>
        </authorList>
    </citation>
    <scope>NUCLEOTIDE SEQUENCE [LARGE SCALE GENOMIC DNA]</scope>
    <source>
        <strain evidence="13">Butters</strain>
        <tissue evidence="13">Head and leg muscle</tissue>
    </source>
</reference>
<keyword evidence="3 10" id="KW-0444">Lipid biosynthesis</keyword>
<evidence type="ECO:0000256" key="9">
    <source>
        <dbReference type="ARBA" id="ARBA00052530"/>
    </source>
</evidence>
<dbReference type="InterPro" id="IPR033640">
    <property type="entry name" value="FAR_C"/>
</dbReference>
<evidence type="ECO:0000256" key="3">
    <source>
        <dbReference type="ARBA" id="ARBA00022516"/>
    </source>
</evidence>
<dbReference type="EMBL" id="QDEB01100806">
    <property type="protein sequence ID" value="RZC32001.1"/>
    <property type="molecule type" value="Genomic_DNA"/>
</dbReference>
<keyword evidence="5 10" id="KW-0521">NADP</keyword>
<dbReference type="CDD" id="cd05236">
    <property type="entry name" value="FAR-N_SDR_e"/>
    <property type="match status" value="1"/>
</dbReference>
<dbReference type="CDD" id="cd09071">
    <property type="entry name" value="FAR_C"/>
    <property type="match status" value="1"/>
</dbReference>
<evidence type="ECO:0000256" key="4">
    <source>
        <dbReference type="ARBA" id="ARBA00022692"/>
    </source>
</evidence>
<keyword evidence="14" id="KW-1185">Reference proteome</keyword>
<evidence type="ECO:0000313" key="13">
    <source>
        <dbReference type="EMBL" id="RZC32001.1"/>
    </source>
</evidence>
<organism evidence="13 14">
    <name type="scientific">Asbolus verrucosus</name>
    <name type="common">Desert ironclad beetle</name>
    <dbReference type="NCBI Taxonomy" id="1661398"/>
    <lineage>
        <taxon>Eukaryota</taxon>
        <taxon>Metazoa</taxon>
        <taxon>Ecdysozoa</taxon>
        <taxon>Arthropoda</taxon>
        <taxon>Hexapoda</taxon>
        <taxon>Insecta</taxon>
        <taxon>Pterygota</taxon>
        <taxon>Neoptera</taxon>
        <taxon>Endopterygota</taxon>
        <taxon>Coleoptera</taxon>
        <taxon>Polyphaga</taxon>
        <taxon>Cucujiformia</taxon>
        <taxon>Tenebrionidae</taxon>
        <taxon>Pimeliinae</taxon>
        <taxon>Asbolus</taxon>
    </lineage>
</organism>
<evidence type="ECO:0000256" key="1">
    <source>
        <dbReference type="ARBA" id="ARBA00004141"/>
    </source>
</evidence>
<dbReference type="GO" id="GO:0102965">
    <property type="term" value="F:alcohol-forming long-chain fatty acyl-CoA reductase activity"/>
    <property type="evidence" value="ECO:0007669"/>
    <property type="project" value="UniProtKB-EC"/>
</dbReference>
<dbReference type="FunFam" id="3.40.50.720:FF:000143">
    <property type="entry name" value="Fatty acyl-CoA reductase"/>
    <property type="match status" value="1"/>
</dbReference>
<keyword evidence="10" id="KW-0560">Oxidoreductase</keyword>
<protein>
    <recommendedName>
        <fullName evidence="10">Fatty acyl-CoA reductase</fullName>
        <ecNumber evidence="10">1.2.1.84</ecNumber>
    </recommendedName>
</protein>
<dbReference type="Gene3D" id="3.40.50.720">
    <property type="entry name" value="NAD(P)-binding Rossmann-like Domain"/>
    <property type="match status" value="1"/>
</dbReference>
<accession>A0A482VGK2</accession>
<dbReference type="Proteomes" id="UP000292052">
    <property type="component" value="Unassembled WGS sequence"/>
</dbReference>
<dbReference type="PANTHER" id="PTHR11011:SF61">
    <property type="entry name" value="FATTY ACYL-COA REDUCTASE"/>
    <property type="match status" value="1"/>
</dbReference>
<dbReference type="OrthoDB" id="429813at2759"/>
<comment type="function">
    <text evidence="10">Catalyzes the reduction of fatty acyl-CoA to fatty alcohols.</text>
</comment>
<keyword evidence="7 10" id="KW-0443">Lipid metabolism</keyword>
<evidence type="ECO:0000259" key="12">
    <source>
        <dbReference type="Pfam" id="PF07993"/>
    </source>
</evidence>
<dbReference type="PANTHER" id="PTHR11011">
    <property type="entry name" value="MALE STERILITY PROTEIN 2-RELATED"/>
    <property type="match status" value="1"/>
</dbReference>
<keyword evidence="6" id="KW-1133">Transmembrane helix</keyword>